<dbReference type="EMBL" id="BLXT01004660">
    <property type="protein sequence ID" value="GFO16393.1"/>
    <property type="molecule type" value="Genomic_DNA"/>
</dbReference>
<keyword evidence="2" id="KW-1185">Reference proteome</keyword>
<dbReference type="AlphaFoldDB" id="A0AAV4BC41"/>
<keyword evidence="1" id="KW-0548">Nucleotidyltransferase</keyword>
<keyword evidence="1" id="KW-0695">RNA-directed DNA polymerase</keyword>
<gene>
    <name evidence="1" type="ORF">PoB_004289800</name>
</gene>
<organism evidence="1 2">
    <name type="scientific">Plakobranchus ocellatus</name>
    <dbReference type="NCBI Taxonomy" id="259542"/>
    <lineage>
        <taxon>Eukaryota</taxon>
        <taxon>Metazoa</taxon>
        <taxon>Spiralia</taxon>
        <taxon>Lophotrochozoa</taxon>
        <taxon>Mollusca</taxon>
        <taxon>Gastropoda</taxon>
        <taxon>Heterobranchia</taxon>
        <taxon>Euthyneura</taxon>
        <taxon>Panpulmonata</taxon>
        <taxon>Sacoglossa</taxon>
        <taxon>Placobranchoidea</taxon>
        <taxon>Plakobranchidae</taxon>
        <taxon>Plakobranchus</taxon>
    </lineage>
</organism>
<comment type="caution">
    <text evidence="1">The sequence shown here is derived from an EMBL/GenBank/DDBJ whole genome shotgun (WGS) entry which is preliminary data.</text>
</comment>
<evidence type="ECO:0000313" key="1">
    <source>
        <dbReference type="EMBL" id="GFO16393.1"/>
    </source>
</evidence>
<dbReference type="Proteomes" id="UP000735302">
    <property type="component" value="Unassembled WGS sequence"/>
</dbReference>
<accession>A0AAV4BC41</accession>
<protein>
    <submittedName>
        <fullName evidence="1">Reverse transcriptase</fullName>
    </submittedName>
</protein>
<keyword evidence="1" id="KW-0808">Transferase</keyword>
<proteinExistence type="predicted"/>
<sequence>MKSRSLYTVKLGKNVCFKIASQDIPRISQEPVKSLGRWYGSYLKDTRRGSKALEQASVDLQAIDKCGLPGKYKVWCPVYAYPKALLPTPST</sequence>
<reference evidence="1 2" key="1">
    <citation type="journal article" date="2021" name="Elife">
        <title>Chloroplast acquisition without the gene transfer in kleptoplastic sea slugs, Plakobranchus ocellatus.</title>
        <authorList>
            <person name="Maeda T."/>
            <person name="Takahashi S."/>
            <person name="Yoshida T."/>
            <person name="Shimamura S."/>
            <person name="Takaki Y."/>
            <person name="Nagai Y."/>
            <person name="Toyoda A."/>
            <person name="Suzuki Y."/>
            <person name="Arimoto A."/>
            <person name="Ishii H."/>
            <person name="Satoh N."/>
            <person name="Nishiyama T."/>
            <person name="Hasebe M."/>
            <person name="Maruyama T."/>
            <person name="Minagawa J."/>
            <person name="Obokata J."/>
            <person name="Shigenobu S."/>
        </authorList>
    </citation>
    <scope>NUCLEOTIDE SEQUENCE [LARGE SCALE GENOMIC DNA]</scope>
</reference>
<evidence type="ECO:0000313" key="2">
    <source>
        <dbReference type="Proteomes" id="UP000735302"/>
    </source>
</evidence>
<dbReference type="GO" id="GO:0003964">
    <property type="term" value="F:RNA-directed DNA polymerase activity"/>
    <property type="evidence" value="ECO:0007669"/>
    <property type="project" value="UniProtKB-KW"/>
</dbReference>
<name>A0AAV4BC41_9GAST</name>